<gene>
    <name evidence="3" type="ORF">SAMN04487864_1036</name>
</gene>
<dbReference type="InterPro" id="IPR018657">
    <property type="entry name" value="LarA-like_N"/>
</dbReference>
<dbReference type="InterPro" id="IPR048520">
    <property type="entry name" value="LarA_C"/>
</dbReference>
<dbReference type="GO" id="GO:0050043">
    <property type="term" value="F:lactate racemase activity"/>
    <property type="evidence" value="ECO:0007669"/>
    <property type="project" value="InterPro"/>
</dbReference>
<dbReference type="PANTHER" id="PTHR33171">
    <property type="entry name" value="LAR_N DOMAIN-CONTAINING PROTEIN"/>
    <property type="match status" value="1"/>
</dbReference>
<dbReference type="RefSeq" id="WP_093729467.1">
    <property type="nucleotide sequence ID" value="NZ_FMYW01000003.1"/>
</dbReference>
<feature type="domain" description="Lactate racemase C-terminal" evidence="2">
    <location>
        <begin position="280"/>
        <end position="420"/>
    </location>
</feature>
<feature type="domain" description="LarA-like N-terminal" evidence="1">
    <location>
        <begin position="7"/>
        <end position="203"/>
    </location>
</feature>
<sequence>MEYKIPYGKGEQVVSLPEGHVSQVLLPPVTDKPQTVAKLMEEALAHPIGTPTLDQMVKPGEKVVLLVSDITRAWARFDLFLPILVARLNQIGVPDADISIIIATGKHRLNSAAEKEEIIGNELFHRIKVYDHNPATEACVYLGTTKRGTPVWINKQAAAADKVILTGGLSPHIYAGFGGGRKSVLPGIAGAESINHNHNLALTDEIGGGVNPDTSIMRHFGNRLSEDMCDVASFLNPCFMVNAIMDAEGNFFKIMAGHWYEAWLQGTKEVMKLQGVPLKEKSDVVIVSGGGYPRDISLYQGMKCYAPGAAALKEGGILIAVLRCQDMTEPPAFFESFHYTDLKQMELDVREDFTVPFYVAFYMCCLARHFTIILVTEPENFANARKTGATPAATLQDAWKLAEAKLKEQGKTDYTINIMPYGGDTLPVLAEKE</sequence>
<dbReference type="InterPro" id="IPR043166">
    <property type="entry name" value="LarA-like_C"/>
</dbReference>
<dbReference type="Gene3D" id="3.40.50.11440">
    <property type="match status" value="1"/>
</dbReference>
<accession>A0A1G6J8Q8</accession>
<dbReference type="InterPro" id="IPR047926">
    <property type="entry name" value="Ni_dep_LarA"/>
</dbReference>
<proteinExistence type="predicted"/>
<dbReference type="AlphaFoldDB" id="A0A1G6J8Q8"/>
<dbReference type="InterPro" id="IPR048068">
    <property type="entry name" value="LarA-like"/>
</dbReference>
<dbReference type="NCBIfam" id="NF033504">
    <property type="entry name" value="Ni_dep_LarA"/>
    <property type="match status" value="1"/>
</dbReference>
<dbReference type="Gene3D" id="3.90.226.30">
    <property type="match status" value="1"/>
</dbReference>
<protein>
    <submittedName>
        <fullName evidence="3">Nickel-dependent lactate racemase</fullName>
    </submittedName>
</protein>
<evidence type="ECO:0000313" key="3">
    <source>
        <dbReference type="EMBL" id="SDC15130.1"/>
    </source>
</evidence>
<dbReference type="Pfam" id="PF09861">
    <property type="entry name" value="Lar_N"/>
    <property type="match status" value="1"/>
</dbReference>
<reference evidence="4" key="1">
    <citation type="submission" date="2016-10" db="EMBL/GenBank/DDBJ databases">
        <authorList>
            <person name="Varghese N."/>
            <person name="Submissions S."/>
        </authorList>
    </citation>
    <scope>NUCLEOTIDE SEQUENCE [LARGE SCALE GENOMIC DNA]</scope>
    <source>
        <strain evidence="4">DSM 11005</strain>
    </source>
</reference>
<name>A0A1G6J8Q8_9FIRM</name>
<evidence type="ECO:0000259" key="2">
    <source>
        <dbReference type="Pfam" id="PF21113"/>
    </source>
</evidence>
<dbReference type="Proteomes" id="UP000198943">
    <property type="component" value="Unassembled WGS sequence"/>
</dbReference>
<keyword evidence="4" id="KW-1185">Reference proteome</keyword>
<dbReference type="Pfam" id="PF21113">
    <property type="entry name" value="LarA_C"/>
    <property type="match status" value="1"/>
</dbReference>
<dbReference type="PANTHER" id="PTHR33171:SF17">
    <property type="entry name" value="LARA-LIKE N-TERMINAL DOMAIN-CONTAINING PROTEIN"/>
    <property type="match status" value="1"/>
</dbReference>
<dbReference type="EMBL" id="FMYW01000003">
    <property type="protein sequence ID" value="SDC15130.1"/>
    <property type="molecule type" value="Genomic_DNA"/>
</dbReference>
<evidence type="ECO:0000259" key="1">
    <source>
        <dbReference type="Pfam" id="PF09861"/>
    </source>
</evidence>
<evidence type="ECO:0000313" key="4">
    <source>
        <dbReference type="Proteomes" id="UP000198943"/>
    </source>
</evidence>
<organism evidence="3 4">
    <name type="scientific">Succiniclasticum ruminis</name>
    <dbReference type="NCBI Taxonomy" id="40841"/>
    <lineage>
        <taxon>Bacteria</taxon>
        <taxon>Bacillati</taxon>
        <taxon>Bacillota</taxon>
        <taxon>Negativicutes</taxon>
        <taxon>Acidaminococcales</taxon>
        <taxon>Acidaminococcaceae</taxon>
        <taxon>Succiniclasticum</taxon>
    </lineage>
</organism>
<dbReference type="OrthoDB" id="9770545at2"/>